<comment type="caution">
    <text evidence="1">The sequence shown here is derived from an EMBL/GenBank/DDBJ whole genome shotgun (WGS) entry which is preliminary data.</text>
</comment>
<name>X1UE84_9ZZZZ</name>
<dbReference type="Gene3D" id="3.90.79.10">
    <property type="entry name" value="Nucleoside Triphosphate Pyrophosphohydrolase"/>
    <property type="match status" value="1"/>
</dbReference>
<protein>
    <recommendedName>
        <fullName evidence="2">Nudix hydrolase domain-containing protein</fullName>
    </recommendedName>
</protein>
<reference evidence="1" key="1">
    <citation type="journal article" date="2014" name="Front. Microbiol.">
        <title>High frequency of phylogenetically diverse reductive dehalogenase-homologous genes in deep subseafloor sedimentary metagenomes.</title>
        <authorList>
            <person name="Kawai M."/>
            <person name="Futagami T."/>
            <person name="Toyoda A."/>
            <person name="Takaki Y."/>
            <person name="Nishi S."/>
            <person name="Hori S."/>
            <person name="Arai W."/>
            <person name="Tsubouchi T."/>
            <person name="Morono Y."/>
            <person name="Uchiyama I."/>
            <person name="Ito T."/>
            <person name="Fujiyama A."/>
            <person name="Inagaki F."/>
            <person name="Takami H."/>
        </authorList>
    </citation>
    <scope>NUCLEOTIDE SEQUENCE</scope>
    <source>
        <strain evidence="1">Expedition CK06-06</strain>
    </source>
</reference>
<proteinExistence type="predicted"/>
<dbReference type="InterPro" id="IPR015797">
    <property type="entry name" value="NUDIX_hydrolase-like_dom_sf"/>
</dbReference>
<sequence length="145" mass="16960">MFESSEEAIKREFQEEIGVSIKVERLLWIVENSFELDGQKYHALELTFLVSPLDSDNKLLQKEFIGLEDDLAMTENYVGRYKDQSELKLTFRWFDSKDLGTITIKPDIYHEALKNIPEHPVLLWNLEIKNCPNCEQILYLSTCDG</sequence>
<evidence type="ECO:0000313" key="1">
    <source>
        <dbReference type="EMBL" id="GAI98180.1"/>
    </source>
</evidence>
<dbReference type="SUPFAM" id="SSF55811">
    <property type="entry name" value="Nudix"/>
    <property type="match status" value="1"/>
</dbReference>
<dbReference type="EMBL" id="BARW01020996">
    <property type="protein sequence ID" value="GAI98180.1"/>
    <property type="molecule type" value="Genomic_DNA"/>
</dbReference>
<evidence type="ECO:0008006" key="2">
    <source>
        <dbReference type="Google" id="ProtNLM"/>
    </source>
</evidence>
<dbReference type="AlphaFoldDB" id="X1UE84"/>
<accession>X1UE84</accession>
<gene>
    <name evidence="1" type="ORF">S12H4_35362</name>
</gene>
<organism evidence="1">
    <name type="scientific">marine sediment metagenome</name>
    <dbReference type="NCBI Taxonomy" id="412755"/>
    <lineage>
        <taxon>unclassified sequences</taxon>
        <taxon>metagenomes</taxon>
        <taxon>ecological metagenomes</taxon>
    </lineage>
</organism>